<accession>A0AAD7SE08</accession>
<feature type="signal peptide" evidence="1">
    <location>
        <begin position="1"/>
        <end position="20"/>
    </location>
</feature>
<dbReference type="EMBL" id="JAINUG010000075">
    <property type="protein sequence ID" value="KAJ8400608.1"/>
    <property type="molecule type" value="Genomic_DNA"/>
</dbReference>
<evidence type="ECO:0000313" key="3">
    <source>
        <dbReference type="Proteomes" id="UP001221898"/>
    </source>
</evidence>
<comment type="caution">
    <text evidence="2">The sequence shown here is derived from an EMBL/GenBank/DDBJ whole genome shotgun (WGS) entry which is preliminary data.</text>
</comment>
<name>A0AAD7SE08_9TELE</name>
<keyword evidence="3" id="KW-1185">Reference proteome</keyword>
<proteinExistence type="predicted"/>
<evidence type="ECO:0000313" key="2">
    <source>
        <dbReference type="EMBL" id="KAJ8400608.1"/>
    </source>
</evidence>
<organism evidence="2 3">
    <name type="scientific">Aldrovandia affinis</name>
    <dbReference type="NCBI Taxonomy" id="143900"/>
    <lineage>
        <taxon>Eukaryota</taxon>
        <taxon>Metazoa</taxon>
        <taxon>Chordata</taxon>
        <taxon>Craniata</taxon>
        <taxon>Vertebrata</taxon>
        <taxon>Euteleostomi</taxon>
        <taxon>Actinopterygii</taxon>
        <taxon>Neopterygii</taxon>
        <taxon>Teleostei</taxon>
        <taxon>Notacanthiformes</taxon>
        <taxon>Halosauridae</taxon>
        <taxon>Aldrovandia</taxon>
    </lineage>
</organism>
<dbReference type="AlphaFoldDB" id="A0AAD7SE08"/>
<reference evidence="2" key="1">
    <citation type="journal article" date="2023" name="Science">
        <title>Genome structures resolve the early diversification of teleost fishes.</title>
        <authorList>
            <person name="Parey E."/>
            <person name="Louis A."/>
            <person name="Montfort J."/>
            <person name="Bouchez O."/>
            <person name="Roques C."/>
            <person name="Iampietro C."/>
            <person name="Lluch J."/>
            <person name="Castinel A."/>
            <person name="Donnadieu C."/>
            <person name="Desvignes T."/>
            <person name="Floi Bucao C."/>
            <person name="Jouanno E."/>
            <person name="Wen M."/>
            <person name="Mejri S."/>
            <person name="Dirks R."/>
            <person name="Jansen H."/>
            <person name="Henkel C."/>
            <person name="Chen W.J."/>
            <person name="Zahm M."/>
            <person name="Cabau C."/>
            <person name="Klopp C."/>
            <person name="Thompson A.W."/>
            <person name="Robinson-Rechavi M."/>
            <person name="Braasch I."/>
            <person name="Lecointre G."/>
            <person name="Bobe J."/>
            <person name="Postlethwait J.H."/>
            <person name="Berthelot C."/>
            <person name="Roest Crollius H."/>
            <person name="Guiguen Y."/>
        </authorList>
    </citation>
    <scope>NUCLEOTIDE SEQUENCE</scope>
    <source>
        <strain evidence="2">NC1722</strain>
    </source>
</reference>
<protein>
    <submittedName>
        <fullName evidence="2">Uncharacterized protein</fullName>
    </submittedName>
</protein>
<keyword evidence="1" id="KW-0732">Signal</keyword>
<gene>
    <name evidence="2" type="ORF">AAFF_G00393770</name>
</gene>
<evidence type="ECO:0000256" key="1">
    <source>
        <dbReference type="SAM" id="SignalP"/>
    </source>
</evidence>
<dbReference type="Proteomes" id="UP001221898">
    <property type="component" value="Unassembled WGS sequence"/>
</dbReference>
<sequence>MLTVLYLSFLHLWTWDGNMTTTVALMRSVRLYWYLEGPKHAELGVNYEIHYKLHPAPDQAAARGGPGHGCRRSFQQTYQFRRVPPAGYRHQQQQH</sequence>
<feature type="chain" id="PRO_5041908004" evidence="1">
    <location>
        <begin position="21"/>
        <end position="95"/>
    </location>
</feature>